<evidence type="ECO:0000256" key="1">
    <source>
        <dbReference type="ARBA" id="ARBA00001974"/>
    </source>
</evidence>
<dbReference type="Gene3D" id="3.90.700.10">
    <property type="entry name" value="Succinate dehydrogenase/fumarate reductase flavoprotein, catalytic domain"/>
    <property type="match status" value="1"/>
</dbReference>
<feature type="domain" description="FAD-dependent oxidoreductase 2 FAD-binding" evidence="5">
    <location>
        <begin position="8"/>
        <end position="440"/>
    </location>
</feature>
<accession>A0A1L5NS44</accession>
<dbReference type="InterPro" id="IPR050315">
    <property type="entry name" value="FAD-oxidoreductase_2"/>
</dbReference>
<evidence type="ECO:0000313" key="7">
    <source>
        <dbReference type="Proteomes" id="UP000184749"/>
    </source>
</evidence>
<dbReference type="OrthoDB" id="3178130at2"/>
<dbReference type="Proteomes" id="UP000184749">
    <property type="component" value="Plasmid pRgalIE4872d"/>
</dbReference>
<evidence type="ECO:0000259" key="5">
    <source>
        <dbReference type="Pfam" id="PF00890"/>
    </source>
</evidence>
<name>A0A1L5NS44_9HYPH</name>
<reference evidence="6 7" key="1">
    <citation type="submission" date="2016-09" db="EMBL/GenBank/DDBJ databases">
        <title>The complete genome sequences of Rhizobium gallicum, symbiovars gallicum and phaseoli, symbionts associated to common bean (Phaseolus vulgaris).</title>
        <authorList>
            <person name="Bustos P."/>
            <person name="Santamaria R.I."/>
            <person name="Perez-Carrascal O.M."/>
            <person name="Juarez S."/>
            <person name="Lozano L."/>
            <person name="Martinez-Flores I."/>
            <person name="Martinez-Romero E."/>
            <person name="Cevallos M."/>
            <person name="Romero D."/>
            <person name="Davila G."/>
            <person name="Gonzalez V."/>
        </authorList>
    </citation>
    <scope>NUCLEOTIDE SEQUENCE [LARGE SCALE GENOMIC DNA]</scope>
    <source>
        <strain evidence="6 7">IE4872</strain>
        <plasmid evidence="7">prgalie4872d</plasmid>
    </source>
</reference>
<evidence type="ECO:0000313" key="6">
    <source>
        <dbReference type="EMBL" id="APO70721.1"/>
    </source>
</evidence>
<organism evidence="6 7">
    <name type="scientific">Rhizobium gallicum</name>
    <dbReference type="NCBI Taxonomy" id="56730"/>
    <lineage>
        <taxon>Bacteria</taxon>
        <taxon>Pseudomonadati</taxon>
        <taxon>Pseudomonadota</taxon>
        <taxon>Alphaproteobacteria</taxon>
        <taxon>Hyphomicrobiales</taxon>
        <taxon>Rhizobiaceae</taxon>
        <taxon>Rhizobium/Agrobacterium group</taxon>
        <taxon>Rhizobium</taxon>
    </lineage>
</organism>
<proteinExistence type="predicted"/>
<dbReference type="InterPro" id="IPR027477">
    <property type="entry name" value="Succ_DH/fumarate_Rdtase_cat_sf"/>
</dbReference>
<geneLocation type="plasmid" evidence="7">
    <name>prgalie4872d</name>
</geneLocation>
<dbReference type="AlphaFoldDB" id="A0A1L5NS44"/>
<dbReference type="RefSeq" id="WP_074071179.1">
    <property type="nucleotide sequence ID" value="NZ_CP017105.1"/>
</dbReference>
<dbReference type="PANTHER" id="PTHR43400:SF7">
    <property type="entry name" value="FAD-DEPENDENT OXIDOREDUCTASE 2 FAD BINDING DOMAIN-CONTAINING PROTEIN"/>
    <property type="match status" value="1"/>
</dbReference>
<evidence type="ECO:0000256" key="3">
    <source>
        <dbReference type="ARBA" id="ARBA00022827"/>
    </source>
</evidence>
<evidence type="ECO:0000256" key="4">
    <source>
        <dbReference type="ARBA" id="ARBA00023002"/>
    </source>
</evidence>
<dbReference type="GO" id="GO:0016491">
    <property type="term" value="F:oxidoreductase activity"/>
    <property type="evidence" value="ECO:0007669"/>
    <property type="project" value="UniProtKB-KW"/>
</dbReference>
<dbReference type="Pfam" id="PF00890">
    <property type="entry name" value="FAD_binding_2"/>
    <property type="match status" value="1"/>
</dbReference>
<keyword evidence="4" id="KW-0560">Oxidoreductase</keyword>
<dbReference type="InterPro" id="IPR036188">
    <property type="entry name" value="FAD/NAD-bd_sf"/>
</dbReference>
<evidence type="ECO:0000256" key="2">
    <source>
        <dbReference type="ARBA" id="ARBA00022630"/>
    </source>
</evidence>
<dbReference type="SUPFAM" id="SSF56425">
    <property type="entry name" value="Succinate dehydrogenase/fumarate reductase flavoprotein, catalytic domain"/>
    <property type="match status" value="1"/>
</dbReference>
<keyword evidence="6" id="KW-0614">Plasmid</keyword>
<dbReference type="PANTHER" id="PTHR43400">
    <property type="entry name" value="FUMARATE REDUCTASE"/>
    <property type="match status" value="1"/>
</dbReference>
<dbReference type="EMBL" id="CP017105">
    <property type="protein sequence ID" value="APO70721.1"/>
    <property type="molecule type" value="Genomic_DNA"/>
</dbReference>
<keyword evidence="2" id="KW-0285">Flavoprotein</keyword>
<comment type="cofactor">
    <cofactor evidence="1">
        <name>FAD</name>
        <dbReference type="ChEBI" id="CHEBI:57692"/>
    </cofactor>
</comment>
<protein>
    <submittedName>
        <fullName evidence="6">Fumarate reductase/succinate dehydrogenase flavoprotein-like protein</fullName>
    </submittedName>
</protein>
<keyword evidence="3" id="KW-0274">FAD</keyword>
<dbReference type="SUPFAM" id="SSF51905">
    <property type="entry name" value="FAD/NAD(P)-binding domain"/>
    <property type="match status" value="1"/>
</dbReference>
<gene>
    <name evidence="6" type="ORF">IE4872_PD00180</name>
</gene>
<sequence>MSSVRTVDLAVVGGGLAGMTAATRAANEGLSVVVLEKSSDERYFCNSRVSAGVFHIALTDITSDEKLLEDKILGVTGGYAKPELARAIAQDGKRVAKWLQAQGVKFMRGSPEPWHNFVLAPPALVRIGLEFEGRAGDVALRTLEAVFVKAGGNILRGWRAERLIGEKGICTGVAGTAKDGGFEITARAVLIADGGFQANRDLIGKHITPDANRVLQRNTESAVGDGLRMATAFGAATSRLDGFYGHVMNRDALNDKNLWPYPWFDDILTTAIVVGPTGQRFCDEGLGGVYVANRIAALPDPLSAWVIFDEDIWQAGGKARSYPANPHMLKNGGTILTADTLDELAAKTGLPAEALKREVADYNAAIESGTLGALPHGRTDSRYRPLPIRKGPFYAGPCVAGITYTFGGIAIDEWCRALDVSGAPIPGLYAAGAATGGLEGGDSVGYVGGLVKAAVTGLRAAEHAVGALAPA</sequence>
<dbReference type="InterPro" id="IPR003953">
    <property type="entry name" value="FAD-dep_OxRdtase_2_FAD-bd"/>
</dbReference>
<dbReference type="Gene3D" id="3.50.50.60">
    <property type="entry name" value="FAD/NAD(P)-binding domain"/>
    <property type="match status" value="1"/>
</dbReference>